<keyword evidence="1" id="KW-0732">Signal</keyword>
<feature type="chain" id="PRO_5042170203" evidence="1">
    <location>
        <begin position="20"/>
        <end position="60"/>
    </location>
</feature>
<feature type="signal peptide" evidence="1">
    <location>
        <begin position="1"/>
        <end position="19"/>
    </location>
</feature>
<evidence type="ECO:0000313" key="2">
    <source>
        <dbReference type="EMBL" id="KAJ3100686.1"/>
    </source>
</evidence>
<name>A0AAD5X9S9_9FUNG</name>
<organism evidence="2 3">
    <name type="scientific">Physocladia obscura</name>
    <dbReference type="NCBI Taxonomy" id="109957"/>
    <lineage>
        <taxon>Eukaryota</taxon>
        <taxon>Fungi</taxon>
        <taxon>Fungi incertae sedis</taxon>
        <taxon>Chytridiomycota</taxon>
        <taxon>Chytridiomycota incertae sedis</taxon>
        <taxon>Chytridiomycetes</taxon>
        <taxon>Chytridiales</taxon>
        <taxon>Chytriomycetaceae</taxon>
        <taxon>Physocladia</taxon>
    </lineage>
</organism>
<dbReference type="Proteomes" id="UP001211907">
    <property type="component" value="Unassembled WGS sequence"/>
</dbReference>
<sequence>FLAATVATIIVAYATPVEASISHTDSVNQFPRTCMWLTQGIQFGRVQFFRILRSKQSDKQ</sequence>
<dbReference type="AlphaFoldDB" id="A0AAD5X9S9"/>
<reference evidence="2" key="1">
    <citation type="submission" date="2020-05" db="EMBL/GenBank/DDBJ databases">
        <title>Phylogenomic resolution of chytrid fungi.</title>
        <authorList>
            <person name="Stajich J.E."/>
            <person name="Amses K."/>
            <person name="Simmons R."/>
            <person name="Seto K."/>
            <person name="Myers J."/>
            <person name="Bonds A."/>
            <person name="Quandt C.A."/>
            <person name="Barry K."/>
            <person name="Liu P."/>
            <person name="Grigoriev I."/>
            <person name="Longcore J.E."/>
            <person name="James T.Y."/>
        </authorList>
    </citation>
    <scope>NUCLEOTIDE SEQUENCE</scope>
    <source>
        <strain evidence="2">JEL0513</strain>
    </source>
</reference>
<keyword evidence="3" id="KW-1185">Reference proteome</keyword>
<comment type="caution">
    <text evidence="2">The sequence shown here is derived from an EMBL/GenBank/DDBJ whole genome shotgun (WGS) entry which is preliminary data.</text>
</comment>
<evidence type="ECO:0000256" key="1">
    <source>
        <dbReference type="SAM" id="SignalP"/>
    </source>
</evidence>
<protein>
    <submittedName>
        <fullName evidence="2">Uncharacterized protein</fullName>
    </submittedName>
</protein>
<feature type="non-terminal residue" evidence="2">
    <location>
        <position position="1"/>
    </location>
</feature>
<evidence type="ECO:0000313" key="3">
    <source>
        <dbReference type="Proteomes" id="UP001211907"/>
    </source>
</evidence>
<dbReference type="EMBL" id="JADGJH010002266">
    <property type="protein sequence ID" value="KAJ3100686.1"/>
    <property type="molecule type" value="Genomic_DNA"/>
</dbReference>
<accession>A0AAD5X9S9</accession>
<proteinExistence type="predicted"/>
<gene>
    <name evidence="2" type="ORF">HK100_004671</name>
</gene>